<dbReference type="GO" id="GO:0003676">
    <property type="term" value="F:nucleic acid binding"/>
    <property type="evidence" value="ECO:0007669"/>
    <property type="project" value="InterPro"/>
</dbReference>
<organism evidence="2 3">
    <name type="scientific">Thelohanellus kitauei</name>
    <name type="common">Myxosporean</name>
    <dbReference type="NCBI Taxonomy" id="669202"/>
    <lineage>
        <taxon>Eukaryota</taxon>
        <taxon>Metazoa</taxon>
        <taxon>Cnidaria</taxon>
        <taxon>Myxozoa</taxon>
        <taxon>Myxosporea</taxon>
        <taxon>Bivalvulida</taxon>
        <taxon>Platysporina</taxon>
        <taxon>Myxobolidae</taxon>
        <taxon>Thelohanellus</taxon>
    </lineage>
</organism>
<feature type="domain" description="Tc1-like transposase DDE" evidence="1">
    <location>
        <begin position="4"/>
        <end position="99"/>
    </location>
</feature>
<evidence type="ECO:0000313" key="2">
    <source>
        <dbReference type="EMBL" id="KII63180.1"/>
    </source>
</evidence>
<dbReference type="Gene3D" id="3.30.420.10">
    <property type="entry name" value="Ribonuclease H-like superfamily/Ribonuclease H"/>
    <property type="match status" value="1"/>
</dbReference>
<proteinExistence type="predicted"/>
<comment type="caution">
    <text evidence="2">The sequence shown here is derived from an EMBL/GenBank/DDBJ whole genome shotgun (WGS) entry which is preliminary data.</text>
</comment>
<dbReference type="OrthoDB" id="5977738at2759"/>
<evidence type="ECO:0000313" key="3">
    <source>
        <dbReference type="Proteomes" id="UP000031668"/>
    </source>
</evidence>
<dbReference type="InterPro" id="IPR036397">
    <property type="entry name" value="RNaseH_sf"/>
</dbReference>
<gene>
    <name evidence="2" type="ORF">RF11_07859</name>
</gene>
<sequence length="102" mass="11747">MTNIRSKNMSVCYAMNRYGMVYKEINDQAHNAESFLGYTENFFGHIEPSNTTNTRCVSIMDNVRFHDMSTKLDAFHIKGYEMSYLPPCSSFPNPIEAVIFSK</sequence>
<reference evidence="2 3" key="1">
    <citation type="journal article" date="2014" name="Genome Biol. Evol.">
        <title>The genome of the myxosporean Thelohanellus kitauei shows adaptations to nutrient acquisition within its fish host.</title>
        <authorList>
            <person name="Yang Y."/>
            <person name="Xiong J."/>
            <person name="Zhou Z."/>
            <person name="Huo F."/>
            <person name="Miao W."/>
            <person name="Ran C."/>
            <person name="Liu Y."/>
            <person name="Zhang J."/>
            <person name="Feng J."/>
            <person name="Wang M."/>
            <person name="Wang M."/>
            <person name="Wang L."/>
            <person name="Yao B."/>
        </authorList>
    </citation>
    <scope>NUCLEOTIDE SEQUENCE [LARGE SCALE GENOMIC DNA]</scope>
    <source>
        <strain evidence="2">Wuqing</strain>
    </source>
</reference>
<dbReference type="AlphaFoldDB" id="A0A0C2M862"/>
<protein>
    <recommendedName>
        <fullName evidence="1">Tc1-like transposase DDE domain-containing protein</fullName>
    </recommendedName>
</protein>
<dbReference type="Pfam" id="PF13358">
    <property type="entry name" value="DDE_3"/>
    <property type="match status" value="1"/>
</dbReference>
<dbReference type="Proteomes" id="UP000031668">
    <property type="component" value="Unassembled WGS sequence"/>
</dbReference>
<evidence type="ECO:0000259" key="1">
    <source>
        <dbReference type="Pfam" id="PF13358"/>
    </source>
</evidence>
<keyword evidence="3" id="KW-1185">Reference proteome</keyword>
<name>A0A0C2M862_THEKT</name>
<dbReference type="InterPro" id="IPR038717">
    <property type="entry name" value="Tc1-like_DDE_dom"/>
</dbReference>
<accession>A0A0C2M862</accession>
<dbReference type="EMBL" id="JWZT01004760">
    <property type="protein sequence ID" value="KII63180.1"/>
    <property type="molecule type" value="Genomic_DNA"/>
</dbReference>